<protein>
    <submittedName>
        <fullName evidence="3">SKD-rich protein-1</fullName>
    </submittedName>
</protein>
<feature type="compositionally biased region" description="Polar residues" evidence="1">
    <location>
        <begin position="204"/>
        <end position="222"/>
    </location>
</feature>
<proteinExistence type="evidence at transcript level"/>
<feature type="signal peptide" evidence="2">
    <location>
        <begin position="1"/>
        <end position="20"/>
    </location>
</feature>
<reference evidence="3" key="1">
    <citation type="submission" date="2015-02" db="EMBL/GenBank/DDBJ databases">
        <authorList>
            <person name="Chooi Y.-H."/>
        </authorList>
    </citation>
    <scope>NUCLEOTIDE SEQUENCE</scope>
    <source>
        <tissue evidence="3">Mantle</tissue>
    </source>
</reference>
<feature type="chain" id="PRO_5005454963" evidence="2">
    <location>
        <begin position="21"/>
        <end position="404"/>
    </location>
</feature>
<feature type="region of interest" description="Disordered" evidence="1">
    <location>
        <begin position="173"/>
        <end position="222"/>
    </location>
</feature>
<feature type="region of interest" description="Disordered" evidence="1">
    <location>
        <begin position="241"/>
        <end position="262"/>
    </location>
</feature>
<organism evidence="3">
    <name type="scientific">Mytilus coruscus</name>
    <name type="common">Sea mussel</name>
    <dbReference type="NCBI Taxonomy" id="42192"/>
    <lineage>
        <taxon>Eukaryota</taxon>
        <taxon>Metazoa</taxon>
        <taxon>Spiralia</taxon>
        <taxon>Lophotrochozoa</taxon>
        <taxon>Mollusca</taxon>
        <taxon>Bivalvia</taxon>
        <taxon>Autobranchia</taxon>
        <taxon>Pteriomorphia</taxon>
        <taxon>Mytilida</taxon>
        <taxon>Mytiloidea</taxon>
        <taxon>Mytilidae</taxon>
        <taxon>Mytilinae</taxon>
        <taxon>Mytilus</taxon>
    </lineage>
</organism>
<feature type="compositionally biased region" description="Polar residues" evidence="1">
    <location>
        <begin position="247"/>
        <end position="256"/>
    </location>
</feature>
<dbReference type="AlphaFoldDB" id="A0A0K0YB19"/>
<dbReference type="EMBL" id="KP757811">
    <property type="protein sequence ID" value="AKS48175.1"/>
    <property type="molecule type" value="mRNA"/>
</dbReference>
<evidence type="ECO:0000256" key="1">
    <source>
        <dbReference type="SAM" id="MobiDB-lite"/>
    </source>
</evidence>
<accession>A0A0K0YB19</accession>
<keyword evidence="2" id="KW-0732">Signal</keyword>
<evidence type="ECO:0000313" key="3">
    <source>
        <dbReference type="EMBL" id="AKS48175.1"/>
    </source>
</evidence>
<name>A0A0K0YB19_MYTCO</name>
<evidence type="ECO:0000256" key="2">
    <source>
        <dbReference type="SAM" id="SignalP"/>
    </source>
</evidence>
<sequence length="404" mass="46416">MYRFTLLIAVLISQVCYTTTDQIRRHELKNHSLLGKSNSDMYRTDNEYSRNSGNKFIDTLKGVLIRTLKSLNRYNNDLAIYFVQHHPFLAKTFNQLSNPYKTYPSKKQKEEVSSKNIGSLQKMSIRLSEFQRIPPKNKKTMLSAGFKSNNVKATEIVADDVIVKQNVHRSTALYGENDNSHKSNKKSPQQASFSFHKKGPGSQFKFSSWRSGNSRQTISTNADQQFIDSYRLRRHYFPSRQIEPTALSRQKQTVSKSKSHMLAPIEKSYSKHKFKYPASARSIETKPYFSKPNKIEQKHIPSNKKELEELWDDSWSDSDSEYEYYDDDDNIDNRKPVIRRSDIDTDEIQTGSDIDAGEIQAGSDINAGEIQAGSMYADVIKANQMNAQRIVADDVVVSAKYRDL</sequence>